<evidence type="ECO:0000313" key="5">
    <source>
        <dbReference type="EMBL" id="TRY80891.1"/>
    </source>
</evidence>
<dbReference type="PANTHER" id="PTHR11480">
    <property type="entry name" value="SAPOSIN-RELATED"/>
    <property type="match status" value="1"/>
</dbReference>
<keyword evidence="3" id="KW-0732">Signal</keyword>
<keyword evidence="2" id="KW-0812">Transmembrane</keyword>
<dbReference type="AlphaFoldDB" id="A0A553PT78"/>
<evidence type="ECO:0000256" key="2">
    <source>
        <dbReference type="SAM" id="Phobius"/>
    </source>
</evidence>
<keyword evidence="6" id="KW-1185">Reference proteome</keyword>
<protein>
    <recommendedName>
        <fullName evidence="4">Saposin B-type domain-containing protein</fullName>
    </recommendedName>
</protein>
<evidence type="ECO:0000256" key="3">
    <source>
        <dbReference type="SAM" id="SignalP"/>
    </source>
</evidence>
<comment type="caution">
    <text evidence="5">The sequence shown here is derived from an EMBL/GenBank/DDBJ whole genome shotgun (WGS) entry which is preliminary data.</text>
</comment>
<dbReference type="InterPro" id="IPR008139">
    <property type="entry name" value="SaposinB_dom"/>
</dbReference>
<name>A0A553PT78_TIGCA</name>
<evidence type="ECO:0000256" key="1">
    <source>
        <dbReference type="ARBA" id="ARBA00023157"/>
    </source>
</evidence>
<evidence type="ECO:0000313" key="6">
    <source>
        <dbReference type="Proteomes" id="UP000318571"/>
    </source>
</evidence>
<evidence type="ECO:0000259" key="4">
    <source>
        <dbReference type="PROSITE" id="PS50015"/>
    </source>
</evidence>
<dbReference type="PANTHER" id="PTHR11480:SF3">
    <property type="entry name" value="BCDNA.GH08312"/>
    <property type="match status" value="1"/>
</dbReference>
<accession>A0A553PT78</accession>
<feature type="domain" description="Saposin B-type" evidence="4">
    <location>
        <begin position="274"/>
        <end position="368"/>
    </location>
</feature>
<reference evidence="5 6" key="1">
    <citation type="journal article" date="2018" name="Nat. Ecol. Evol.">
        <title>Genomic signatures of mitonuclear coevolution across populations of Tigriopus californicus.</title>
        <authorList>
            <person name="Barreto F.S."/>
            <person name="Watson E.T."/>
            <person name="Lima T.G."/>
            <person name="Willett C.S."/>
            <person name="Edmands S."/>
            <person name="Li W."/>
            <person name="Burton R.S."/>
        </authorList>
    </citation>
    <scope>NUCLEOTIDE SEQUENCE [LARGE SCALE GENOMIC DNA]</scope>
    <source>
        <strain evidence="5 6">San Diego</strain>
    </source>
</reference>
<dbReference type="Proteomes" id="UP000318571">
    <property type="component" value="Chromosome 12"/>
</dbReference>
<keyword evidence="2" id="KW-0472">Membrane</keyword>
<feature type="chain" id="PRO_5021955805" description="Saposin B-type domain-containing protein" evidence="3">
    <location>
        <begin position="22"/>
        <end position="394"/>
    </location>
</feature>
<dbReference type="InterPro" id="IPR051428">
    <property type="entry name" value="Sphingo_Act-Surfact_Prot"/>
</dbReference>
<keyword evidence="2" id="KW-1133">Transmembrane helix</keyword>
<proteinExistence type="predicted"/>
<keyword evidence="1" id="KW-1015">Disulfide bond</keyword>
<feature type="transmembrane region" description="Helical" evidence="2">
    <location>
        <begin position="371"/>
        <end position="393"/>
    </location>
</feature>
<dbReference type="EMBL" id="VCGU01000001">
    <property type="protein sequence ID" value="TRY80891.1"/>
    <property type="molecule type" value="Genomic_DNA"/>
</dbReference>
<feature type="signal peptide" evidence="3">
    <location>
        <begin position="1"/>
        <end position="21"/>
    </location>
</feature>
<organism evidence="5 6">
    <name type="scientific">Tigriopus californicus</name>
    <name type="common">Marine copepod</name>
    <dbReference type="NCBI Taxonomy" id="6832"/>
    <lineage>
        <taxon>Eukaryota</taxon>
        <taxon>Metazoa</taxon>
        <taxon>Ecdysozoa</taxon>
        <taxon>Arthropoda</taxon>
        <taxon>Crustacea</taxon>
        <taxon>Multicrustacea</taxon>
        <taxon>Hexanauplia</taxon>
        <taxon>Copepoda</taxon>
        <taxon>Harpacticoida</taxon>
        <taxon>Harpacticidae</taxon>
        <taxon>Tigriopus</taxon>
    </lineage>
</organism>
<dbReference type="PROSITE" id="PS50015">
    <property type="entry name" value="SAP_B"/>
    <property type="match status" value="1"/>
</dbReference>
<sequence>MKCSAVITMSMLMFGVSVSHGQNFDDCMKEVEKIVVTFSTPEVEAVVEQHLKEELCGEGNIIPGDPEVCEASISERWPNITELIVQYKNEFANESCTQAIPIRLDWDCASCRYRIQGLLSTLRSYSFYRSFQQFVLGPAYCEKDELSNTEQSDCKEWIETFLSRTFAILRYTPTENICNTLYGLCPGEIGCRDGMRQIYEQIGQPDTIERTMQALKTDVCAQTWVENAEGCKTGVDNWWPKIADSLGKRSTNFISYITYCMNYFDYFSTPAEGDTWDCGTCQKRMREVMGFNRNHEIEWIVASVDQIIYGTTMCNDVTNKPDDTLACQKYVRAFMPRAMQLIIDDSFDNPDKLCRVVFDFPDSCQYIDSGAASSISAAITFIVAMTLLVFTAVF</sequence>
<gene>
    <name evidence="5" type="ORF">TCAL_04702</name>
</gene>